<protein>
    <recommendedName>
        <fullName evidence="4">DUF4352 domain-containing protein</fullName>
    </recommendedName>
</protein>
<name>A0AAJ6AL67_9MICC</name>
<dbReference type="InterPro" id="IPR029050">
    <property type="entry name" value="Immunoprotect_excell_Ig-like"/>
</dbReference>
<reference evidence="2 3" key="1">
    <citation type="submission" date="2023-03" db="EMBL/GenBank/DDBJ databases">
        <title>Complete genome sequences of several Auritidibacter ignavus strains isolated from ear infections.</title>
        <authorList>
            <person name="Baehr T."/>
            <person name="Baumhoegger A.M."/>
        </authorList>
    </citation>
    <scope>NUCLEOTIDE SEQUENCE [LARGE SCALE GENOMIC DNA]</scope>
    <source>
        <strain evidence="2 3">BABAE-6</strain>
    </source>
</reference>
<keyword evidence="3" id="KW-1185">Reference proteome</keyword>
<accession>A0AAJ6AL67</accession>
<proteinExistence type="predicted"/>
<sequence>MDVNQSGYVTGSGYETITQLTAEEGAKLYRADTTIENTDRTSMDLTCGYEVDIKVLSDKDQEYLPLENEHEIVGNPACNDQLQPGFSTEMSWIFKLPAESNAVALFFVDPIVDDQFAFSEDFQVFQLDPNYTLTVTTGH</sequence>
<dbReference type="RefSeq" id="WP_279674779.1">
    <property type="nucleotide sequence ID" value="NZ_CP122566.1"/>
</dbReference>
<dbReference type="Proteomes" id="UP001224674">
    <property type="component" value="Chromosome"/>
</dbReference>
<evidence type="ECO:0000256" key="1">
    <source>
        <dbReference type="ARBA" id="ARBA00022729"/>
    </source>
</evidence>
<dbReference type="EMBL" id="CP122566">
    <property type="protein sequence ID" value="WGH92903.1"/>
    <property type="molecule type" value="Genomic_DNA"/>
</dbReference>
<evidence type="ECO:0000313" key="3">
    <source>
        <dbReference type="Proteomes" id="UP001224674"/>
    </source>
</evidence>
<organism evidence="2 3">
    <name type="scientific">Auritidibacter ignavus</name>
    <dbReference type="NCBI Taxonomy" id="678932"/>
    <lineage>
        <taxon>Bacteria</taxon>
        <taxon>Bacillati</taxon>
        <taxon>Actinomycetota</taxon>
        <taxon>Actinomycetes</taxon>
        <taxon>Micrococcales</taxon>
        <taxon>Micrococcaceae</taxon>
        <taxon>Auritidibacter</taxon>
    </lineage>
</organism>
<dbReference type="Gene3D" id="2.60.40.1240">
    <property type="match status" value="1"/>
</dbReference>
<evidence type="ECO:0000313" key="2">
    <source>
        <dbReference type="EMBL" id="WGH92903.1"/>
    </source>
</evidence>
<dbReference type="AlphaFoldDB" id="A0AAJ6AL67"/>
<gene>
    <name evidence="2" type="ORF">QDX21_11495</name>
</gene>
<keyword evidence="1" id="KW-0732">Signal</keyword>
<evidence type="ECO:0008006" key="4">
    <source>
        <dbReference type="Google" id="ProtNLM"/>
    </source>
</evidence>